<feature type="domain" description="Glycosyl hydrolase family 32 N-terminal" evidence="5">
    <location>
        <begin position="28"/>
        <end position="67"/>
    </location>
</feature>
<dbReference type="InterPro" id="IPR018053">
    <property type="entry name" value="Glyco_hydro_32_AS"/>
</dbReference>
<dbReference type="SUPFAM" id="SSF75005">
    <property type="entry name" value="Arabinanase/levansucrase/invertase"/>
    <property type="match status" value="1"/>
</dbReference>
<accession>A0A820RTM3</accession>
<dbReference type="Proteomes" id="UP000663844">
    <property type="component" value="Unassembled WGS sequence"/>
</dbReference>
<feature type="signal peptide" evidence="4">
    <location>
        <begin position="1"/>
        <end position="19"/>
    </location>
</feature>
<keyword evidence="3" id="KW-0326">Glycosidase</keyword>
<evidence type="ECO:0000313" key="7">
    <source>
        <dbReference type="Proteomes" id="UP000663844"/>
    </source>
</evidence>
<evidence type="ECO:0000256" key="2">
    <source>
        <dbReference type="ARBA" id="ARBA00022801"/>
    </source>
</evidence>
<keyword evidence="2" id="KW-0378">Hydrolase</keyword>
<keyword evidence="4" id="KW-0732">Signal</keyword>
<dbReference type="GO" id="GO:0005987">
    <property type="term" value="P:sucrose catabolic process"/>
    <property type="evidence" value="ECO:0007669"/>
    <property type="project" value="TreeGrafter"/>
</dbReference>
<gene>
    <name evidence="6" type="ORF">OXD698_LOCUS53847</name>
</gene>
<feature type="chain" id="PRO_5033009511" description="Glycosyl hydrolase family 32 N-terminal domain-containing protein" evidence="4">
    <location>
        <begin position="20"/>
        <end position="67"/>
    </location>
</feature>
<proteinExistence type="inferred from homology"/>
<name>A0A820RTM3_9BILA</name>
<evidence type="ECO:0000256" key="1">
    <source>
        <dbReference type="ARBA" id="ARBA00009902"/>
    </source>
</evidence>
<dbReference type="EMBL" id="CAJOAZ010031637">
    <property type="protein sequence ID" value="CAF4441448.1"/>
    <property type="molecule type" value="Genomic_DNA"/>
</dbReference>
<evidence type="ECO:0000256" key="3">
    <source>
        <dbReference type="ARBA" id="ARBA00023295"/>
    </source>
</evidence>
<dbReference type="GO" id="GO:0004575">
    <property type="term" value="F:sucrose alpha-glucosidase activity"/>
    <property type="evidence" value="ECO:0007669"/>
    <property type="project" value="TreeGrafter"/>
</dbReference>
<dbReference type="PROSITE" id="PS00609">
    <property type="entry name" value="GLYCOSYL_HYDROL_F32"/>
    <property type="match status" value="1"/>
</dbReference>
<organism evidence="6 7">
    <name type="scientific">Adineta steineri</name>
    <dbReference type="NCBI Taxonomy" id="433720"/>
    <lineage>
        <taxon>Eukaryota</taxon>
        <taxon>Metazoa</taxon>
        <taxon>Spiralia</taxon>
        <taxon>Gnathifera</taxon>
        <taxon>Rotifera</taxon>
        <taxon>Eurotatoria</taxon>
        <taxon>Bdelloidea</taxon>
        <taxon>Adinetida</taxon>
        <taxon>Adinetidae</taxon>
        <taxon>Adineta</taxon>
    </lineage>
</organism>
<evidence type="ECO:0000313" key="6">
    <source>
        <dbReference type="EMBL" id="CAF4441448.1"/>
    </source>
</evidence>
<dbReference type="Pfam" id="PF00251">
    <property type="entry name" value="Glyco_hydro_32N"/>
    <property type="match status" value="1"/>
</dbReference>
<evidence type="ECO:0000256" key="4">
    <source>
        <dbReference type="SAM" id="SignalP"/>
    </source>
</evidence>
<protein>
    <recommendedName>
        <fullName evidence="5">Glycosyl hydrolase family 32 N-terminal domain-containing protein</fullName>
    </recommendedName>
</protein>
<dbReference type="GO" id="GO:0005737">
    <property type="term" value="C:cytoplasm"/>
    <property type="evidence" value="ECO:0007669"/>
    <property type="project" value="TreeGrafter"/>
</dbReference>
<sequence>MQTIIFFVSLIIIFDNVRSDDPLRPQYHMMPAKNWLNDPNGPVYFNGYYHMFFQYNPNAAVWGDMHW</sequence>
<dbReference type="AlphaFoldDB" id="A0A820RTM3"/>
<comment type="similarity">
    <text evidence="1">Belongs to the glycosyl hydrolase 32 family.</text>
</comment>
<dbReference type="PANTHER" id="PTHR42800">
    <property type="entry name" value="EXOINULINASE INUD (AFU_ORTHOLOGUE AFUA_5G00480)"/>
    <property type="match status" value="1"/>
</dbReference>
<dbReference type="PANTHER" id="PTHR42800:SF1">
    <property type="entry name" value="EXOINULINASE INUD (AFU_ORTHOLOGUE AFUA_5G00480)"/>
    <property type="match status" value="1"/>
</dbReference>
<dbReference type="InterPro" id="IPR013148">
    <property type="entry name" value="Glyco_hydro_32_N"/>
</dbReference>
<reference evidence="6" key="1">
    <citation type="submission" date="2021-02" db="EMBL/GenBank/DDBJ databases">
        <authorList>
            <person name="Nowell W R."/>
        </authorList>
    </citation>
    <scope>NUCLEOTIDE SEQUENCE</scope>
</reference>
<dbReference type="Gene3D" id="2.115.10.20">
    <property type="entry name" value="Glycosyl hydrolase domain, family 43"/>
    <property type="match status" value="1"/>
</dbReference>
<dbReference type="InterPro" id="IPR023296">
    <property type="entry name" value="Glyco_hydro_beta-prop_sf"/>
</dbReference>
<comment type="caution">
    <text evidence="6">The sequence shown here is derived from an EMBL/GenBank/DDBJ whole genome shotgun (WGS) entry which is preliminary data.</text>
</comment>
<evidence type="ECO:0000259" key="5">
    <source>
        <dbReference type="Pfam" id="PF00251"/>
    </source>
</evidence>
<feature type="non-terminal residue" evidence="6">
    <location>
        <position position="67"/>
    </location>
</feature>